<gene>
    <name evidence="3" type="ORF">ENSA5_24490</name>
</gene>
<keyword evidence="1" id="KW-0802">TPR repeat</keyword>
<feature type="repeat" description="TPR" evidence="1">
    <location>
        <begin position="114"/>
        <end position="147"/>
    </location>
</feature>
<dbReference type="SUPFAM" id="SSF48452">
    <property type="entry name" value="TPR-like"/>
    <property type="match status" value="1"/>
</dbReference>
<dbReference type="Proteomes" id="UP000237968">
    <property type="component" value="Unassembled WGS sequence"/>
</dbReference>
<evidence type="ECO:0000313" key="3">
    <source>
        <dbReference type="EMBL" id="PRQ02297.1"/>
    </source>
</evidence>
<dbReference type="Gene3D" id="1.25.40.10">
    <property type="entry name" value="Tetratricopeptide repeat domain"/>
    <property type="match status" value="1"/>
</dbReference>
<comment type="caution">
    <text evidence="3">The sequence shown here is derived from an EMBL/GenBank/DDBJ whole genome shotgun (WGS) entry which is preliminary data.</text>
</comment>
<evidence type="ECO:0000313" key="4">
    <source>
        <dbReference type="Proteomes" id="UP000237968"/>
    </source>
</evidence>
<protein>
    <submittedName>
        <fullName evidence="3">Tetratricopeptide repeat protein</fullName>
    </submittedName>
</protein>
<dbReference type="InterPro" id="IPR011990">
    <property type="entry name" value="TPR-like_helical_dom_sf"/>
</dbReference>
<feature type="compositionally biased region" description="Polar residues" evidence="2">
    <location>
        <begin position="68"/>
        <end position="79"/>
    </location>
</feature>
<feature type="region of interest" description="Disordered" evidence="2">
    <location>
        <begin position="390"/>
        <end position="416"/>
    </location>
</feature>
<proteinExistence type="predicted"/>
<dbReference type="SMART" id="SM00028">
    <property type="entry name" value="TPR"/>
    <property type="match status" value="2"/>
</dbReference>
<accession>A0A2S9YB05</accession>
<organism evidence="3 4">
    <name type="scientific">Enhygromyxa salina</name>
    <dbReference type="NCBI Taxonomy" id="215803"/>
    <lineage>
        <taxon>Bacteria</taxon>
        <taxon>Pseudomonadati</taxon>
        <taxon>Myxococcota</taxon>
        <taxon>Polyangia</taxon>
        <taxon>Nannocystales</taxon>
        <taxon>Nannocystaceae</taxon>
        <taxon>Enhygromyxa</taxon>
    </lineage>
</organism>
<dbReference type="AlphaFoldDB" id="A0A2S9YB05"/>
<dbReference type="InterPro" id="IPR019734">
    <property type="entry name" value="TPR_rpt"/>
</dbReference>
<dbReference type="PROSITE" id="PS50005">
    <property type="entry name" value="TPR"/>
    <property type="match status" value="1"/>
</dbReference>
<name>A0A2S9YB05_9BACT</name>
<dbReference type="Pfam" id="PF13428">
    <property type="entry name" value="TPR_14"/>
    <property type="match status" value="1"/>
</dbReference>
<dbReference type="EMBL" id="PVNK01000124">
    <property type="protein sequence ID" value="PRQ02297.1"/>
    <property type="molecule type" value="Genomic_DNA"/>
</dbReference>
<feature type="region of interest" description="Disordered" evidence="2">
    <location>
        <begin position="56"/>
        <end position="79"/>
    </location>
</feature>
<sequence>MSRPGPNFRTTAVSSSAVVRPSLLDPRLVSGLLALLVCACAGPGPEPGGAVVAPGDEAGKVESAPDSLDSNLDSGDPSSWVSQAERALERGEPARAATLFARFLGRGSDGDEARRAYRGLAQAHEQLGDFDAAIRAYDGFLARFPEDPQAHQMLARRGACEAEVAAWDRSAASYLGVLELGGDALVPSQRVEALARRGFALYQLGNFDDADAVFAEADAIYERATEAGEERFSDTYFVAMARFYRAAILHLEFRAAPIRLPEAQMDKDFAAKLALLEQAQDAYNEVVSARHLYWVSAAGYQLGSLFEEFYDAIMYAPVPDWLDEEQRRIYYLELEEQLRPVVDKATWVFEKNLETARKFGYDNFFIQQTEAQLAHLQAVLLGRGEIGGPVSRLAPRESRRDPDPDAPTPTDQLPAAERKLFVPMPTTL</sequence>
<evidence type="ECO:0000256" key="2">
    <source>
        <dbReference type="SAM" id="MobiDB-lite"/>
    </source>
</evidence>
<feature type="compositionally biased region" description="Basic and acidic residues" evidence="2">
    <location>
        <begin position="394"/>
        <end position="403"/>
    </location>
</feature>
<evidence type="ECO:0000256" key="1">
    <source>
        <dbReference type="PROSITE-ProRule" id="PRU00339"/>
    </source>
</evidence>
<reference evidence="3 4" key="1">
    <citation type="submission" date="2018-03" db="EMBL/GenBank/DDBJ databases">
        <title>Draft Genome Sequences of the Obligatory Marine Myxobacteria Enhygromyxa salina SWB005.</title>
        <authorList>
            <person name="Poehlein A."/>
            <person name="Moghaddam J.A."/>
            <person name="Harms H."/>
            <person name="Alanjari M."/>
            <person name="Koenig G.M."/>
            <person name="Daniel R."/>
            <person name="Schaeberle T.F."/>
        </authorList>
    </citation>
    <scope>NUCLEOTIDE SEQUENCE [LARGE SCALE GENOMIC DNA]</scope>
    <source>
        <strain evidence="3 4">SWB005</strain>
    </source>
</reference>
<keyword evidence="4" id="KW-1185">Reference proteome</keyword>